<organism evidence="1">
    <name type="scientific">marine metagenome</name>
    <dbReference type="NCBI Taxonomy" id="408172"/>
    <lineage>
        <taxon>unclassified sequences</taxon>
        <taxon>metagenomes</taxon>
        <taxon>ecological metagenomes</taxon>
    </lineage>
</organism>
<accession>A0A381TEB2</accession>
<evidence type="ECO:0000313" key="1">
    <source>
        <dbReference type="EMBL" id="SVA14492.1"/>
    </source>
</evidence>
<dbReference type="AlphaFoldDB" id="A0A381TEB2"/>
<proteinExistence type="predicted"/>
<gene>
    <name evidence="1" type="ORF">METZ01_LOCUS67346</name>
</gene>
<protein>
    <submittedName>
        <fullName evidence="1">Uncharacterized protein</fullName>
    </submittedName>
</protein>
<reference evidence="1" key="1">
    <citation type="submission" date="2018-05" db="EMBL/GenBank/DDBJ databases">
        <authorList>
            <person name="Lanie J.A."/>
            <person name="Ng W.-L."/>
            <person name="Kazmierczak K.M."/>
            <person name="Andrzejewski T.M."/>
            <person name="Davidsen T.M."/>
            <person name="Wayne K.J."/>
            <person name="Tettelin H."/>
            <person name="Glass J.I."/>
            <person name="Rusch D."/>
            <person name="Podicherti R."/>
            <person name="Tsui H.-C.T."/>
            <person name="Winkler M.E."/>
        </authorList>
    </citation>
    <scope>NUCLEOTIDE SEQUENCE</scope>
</reference>
<dbReference type="EMBL" id="UINC01004460">
    <property type="protein sequence ID" value="SVA14492.1"/>
    <property type="molecule type" value="Genomic_DNA"/>
</dbReference>
<name>A0A381TEB2_9ZZZZ</name>
<sequence>MFISDIKPNFKLKIRDLRFDLRYLYSSNKKISKQNKIDFNSKSIVQNRFKHIIVSRVLNYSAHLKDEDFFFFKHNTSPRYELNRLHLTQNVYQNLTLHDKCYVFYNNFGEGIDRKSEWGQLTHS</sequence>